<dbReference type="PANTHER" id="PTHR43788">
    <property type="entry name" value="DNA2/NAM7 HELICASE FAMILY MEMBER"/>
    <property type="match status" value="1"/>
</dbReference>
<dbReference type="InterPro" id="IPR041679">
    <property type="entry name" value="DNA2/NAM7-like_C"/>
</dbReference>
<evidence type="ECO:0000313" key="9">
    <source>
        <dbReference type="Proteomes" id="UP000290204"/>
    </source>
</evidence>
<evidence type="ECO:0000313" key="8">
    <source>
        <dbReference type="EMBL" id="RXK58907.1"/>
    </source>
</evidence>
<dbReference type="Proteomes" id="UP000290204">
    <property type="component" value="Unassembled WGS sequence"/>
</dbReference>
<evidence type="ECO:0000256" key="6">
    <source>
        <dbReference type="SAM" id="Coils"/>
    </source>
</evidence>
<evidence type="ECO:0000256" key="2">
    <source>
        <dbReference type="ARBA" id="ARBA00022741"/>
    </source>
</evidence>
<keyword evidence="3" id="KW-0378">Hydrolase</keyword>
<dbReference type="InterPro" id="IPR027417">
    <property type="entry name" value="P-loop_NTPase"/>
</dbReference>
<dbReference type="GO" id="GO:0016787">
    <property type="term" value="F:hydrolase activity"/>
    <property type="evidence" value="ECO:0007669"/>
    <property type="project" value="UniProtKB-KW"/>
</dbReference>
<feature type="domain" description="Helicase ATP-binding" evidence="7">
    <location>
        <begin position="173"/>
        <end position="428"/>
    </location>
</feature>
<dbReference type="CDD" id="cd18808">
    <property type="entry name" value="SF1_C_Upf1"/>
    <property type="match status" value="1"/>
</dbReference>
<dbReference type="Pfam" id="PF13086">
    <property type="entry name" value="AAA_11"/>
    <property type="match status" value="1"/>
</dbReference>
<proteinExistence type="inferred from homology"/>
<dbReference type="Pfam" id="PF13087">
    <property type="entry name" value="AAA_12"/>
    <property type="match status" value="1"/>
</dbReference>
<sequence length="609" mass="68499">MHPHIQRLLQCIDLEEKEQANRYKLDQTHSLKQLKAEGLALHPIVVTRKNFGYADYPEITFKLQFPPEANLFRDGAAIECFVTGEEPIKGVLLNLDGKNGEFRLFAPDFPDWIEDNGVGIKLAPDTRTTSIMKKTLLDLENNKPNYKLFEQLHDNNALLDHEQQHSNNNATFSNKGLNESQQQAVTAILNNEQVSIVHGPPGTGKTTTLIEAIVQLVQKGEKVLVAAPSNTAVDHLSKGLLQQGINLLRVGNATKVDEVIFNHTPEGKLNNSKALKEIKELKKRVEEFRRMALKYKRSFGKAEREQRNLLFKEVKSIRTEIKKLQHYNEERLFDDAQVIAGTPIGLYDAELGNRIFTTLVIDEAGQCIEPLAWCVFPLAEKIVLAGDHWQLPPTVLSNEAAILGFNRSILEVAIDKLQSASLLNIQYRMRKTIAGFSSSYFYNDLLHTAEHLADTGVHLTFIDTAGSGYNETHGPDGVSLQNEGELNIVRQLMEREQLDAQRTAFISPYSGQVVAAKEQLAKGLRISTIDSFQGQEKETIIVSLVRSNDDGTIGFLKDYRRMNVAITRAREQLFVIGDSATVGADPFYNQFLTYAEKHGTYRTVWEFDL</sequence>
<dbReference type="Gene3D" id="2.40.30.270">
    <property type="match status" value="1"/>
</dbReference>
<feature type="coiled-coil region" evidence="6">
    <location>
        <begin position="271"/>
        <end position="298"/>
    </location>
</feature>
<dbReference type="SUPFAM" id="SSF52540">
    <property type="entry name" value="P-loop containing nucleoside triphosphate hydrolases"/>
    <property type="match status" value="1"/>
</dbReference>
<dbReference type="Gene3D" id="3.40.50.300">
    <property type="entry name" value="P-loop containing nucleotide triphosphate hydrolases"/>
    <property type="match status" value="2"/>
</dbReference>
<keyword evidence="2" id="KW-0547">Nucleotide-binding</keyword>
<evidence type="ECO:0000256" key="1">
    <source>
        <dbReference type="ARBA" id="ARBA00007913"/>
    </source>
</evidence>
<name>A0A4Q1CG64_9BACT</name>
<comment type="caution">
    <text evidence="8">The sequence shown here is derived from an EMBL/GenBank/DDBJ whole genome shotgun (WGS) entry which is preliminary data.</text>
</comment>
<reference evidence="8 9" key="1">
    <citation type="submission" date="2019-01" db="EMBL/GenBank/DDBJ databases">
        <title>Lacibacter sp. strain TTM-7.</title>
        <authorList>
            <person name="Chen W.-M."/>
        </authorList>
    </citation>
    <scope>NUCLEOTIDE SEQUENCE [LARGE SCALE GENOMIC DNA]</scope>
    <source>
        <strain evidence="8 9">TTM-7</strain>
    </source>
</reference>
<dbReference type="InterPro" id="IPR014001">
    <property type="entry name" value="Helicase_ATP-bd"/>
</dbReference>
<evidence type="ECO:0000256" key="3">
    <source>
        <dbReference type="ARBA" id="ARBA00022801"/>
    </source>
</evidence>
<keyword evidence="4 8" id="KW-0347">Helicase</keyword>
<evidence type="ECO:0000259" key="7">
    <source>
        <dbReference type="SMART" id="SM00487"/>
    </source>
</evidence>
<dbReference type="InterPro" id="IPR050534">
    <property type="entry name" value="Coronavir_polyprotein_1ab"/>
</dbReference>
<dbReference type="InterPro" id="IPR047187">
    <property type="entry name" value="SF1_C_Upf1"/>
</dbReference>
<protein>
    <submittedName>
        <fullName evidence="8">IGHMBP2 family helicase</fullName>
    </submittedName>
</protein>
<dbReference type="GO" id="GO:0005524">
    <property type="term" value="F:ATP binding"/>
    <property type="evidence" value="ECO:0007669"/>
    <property type="project" value="UniProtKB-KW"/>
</dbReference>
<comment type="similarity">
    <text evidence="1">Belongs to the DNA2/NAM7 helicase family.</text>
</comment>
<dbReference type="OrthoDB" id="9757917at2"/>
<keyword evidence="6" id="KW-0175">Coiled coil</keyword>
<dbReference type="SMART" id="SM00487">
    <property type="entry name" value="DEXDc"/>
    <property type="match status" value="1"/>
</dbReference>
<evidence type="ECO:0000256" key="5">
    <source>
        <dbReference type="ARBA" id="ARBA00022840"/>
    </source>
</evidence>
<dbReference type="AlphaFoldDB" id="A0A4Q1CG64"/>
<dbReference type="RefSeq" id="WP_129131963.1">
    <property type="nucleotide sequence ID" value="NZ_SDHW01000005.1"/>
</dbReference>
<dbReference type="GO" id="GO:0043139">
    <property type="term" value="F:5'-3' DNA helicase activity"/>
    <property type="evidence" value="ECO:0007669"/>
    <property type="project" value="TreeGrafter"/>
</dbReference>
<dbReference type="InterPro" id="IPR041677">
    <property type="entry name" value="DNA2/NAM7_AAA_11"/>
</dbReference>
<accession>A0A4Q1CG64</accession>
<dbReference type="EMBL" id="SDHW01000005">
    <property type="protein sequence ID" value="RXK58907.1"/>
    <property type="molecule type" value="Genomic_DNA"/>
</dbReference>
<organism evidence="8 9">
    <name type="scientific">Lacibacter luteus</name>
    <dbReference type="NCBI Taxonomy" id="2508719"/>
    <lineage>
        <taxon>Bacteria</taxon>
        <taxon>Pseudomonadati</taxon>
        <taxon>Bacteroidota</taxon>
        <taxon>Chitinophagia</taxon>
        <taxon>Chitinophagales</taxon>
        <taxon>Chitinophagaceae</taxon>
        <taxon>Lacibacter</taxon>
    </lineage>
</organism>
<evidence type="ECO:0000256" key="4">
    <source>
        <dbReference type="ARBA" id="ARBA00022806"/>
    </source>
</evidence>
<keyword evidence="5" id="KW-0067">ATP-binding</keyword>
<dbReference type="PANTHER" id="PTHR43788:SF8">
    <property type="entry name" value="DNA-BINDING PROTEIN SMUBP-2"/>
    <property type="match status" value="1"/>
</dbReference>
<gene>
    <name evidence="8" type="ORF">ESA94_16090</name>
</gene>
<keyword evidence="9" id="KW-1185">Reference proteome</keyword>